<name>A0ABR3LL51_9TELE</name>
<gene>
    <name evidence="1" type="ORF">QQF64_017818</name>
</gene>
<sequence>MRPIHGAEDHASKAQTILHAWVPNLHANEPYYSDITQTWATSRVETLGGSDPVMSNSHSALAKCHDGKDGWSLGRLVGSVLLRTDTAPVSALTALPKWQWKGLDIREGLIGFRISSLREALFNPQLGVQTEVPQLCISGEDVPSNPTLHKYLSNITVSLQIIIALKPDSGPPQRSNSTQACVAIIDGQAQGFASNSFADRGEVSPLFEVSSSVLSRRFNSNPTLSSRICDKRQVFLVVPHVP</sequence>
<organism evidence="1 2">
    <name type="scientific">Cirrhinus molitorella</name>
    <name type="common">mud carp</name>
    <dbReference type="NCBI Taxonomy" id="172907"/>
    <lineage>
        <taxon>Eukaryota</taxon>
        <taxon>Metazoa</taxon>
        <taxon>Chordata</taxon>
        <taxon>Craniata</taxon>
        <taxon>Vertebrata</taxon>
        <taxon>Euteleostomi</taxon>
        <taxon>Actinopterygii</taxon>
        <taxon>Neopterygii</taxon>
        <taxon>Teleostei</taxon>
        <taxon>Ostariophysi</taxon>
        <taxon>Cypriniformes</taxon>
        <taxon>Cyprinidae</taxon>
        <taxon>Labeoninae</taxon>
        <taxon>Labeonini</taxon>
        <taxon>Cirrhinus</taxon>
    </lineage>
</organism>
<dbReference type="Proteomes" id="UP001558613">
    <property type="component" value="Unassembled WGS sequence"/>
</dbReference>
<proteinExistence type="predicted"/>
<comment type="caution">
    <text evidence="1">The sequence shown here is derived from an EMBL/GenBank/DDBJ whole genome shotgun (WGS) entry which is preliminary data.</text>
</comment>
<keyword evidence="2" id="KW-1185">Reference proteome</keyword>
<dbReference type="EMBL" id="JAYMGO010000021">
    <property type="protein sequence ID" value="KAL1253125.1"/>
    <property type="molecule type" value="Genomic_DNA"/>
</dbReference>
<reference evidence="1 2" key="1">
    <citation type="submission" date="2023-09" db="EMBL/GenBank/DDBJ databases">
        <authorList>
            <person name="Wang M."/>
        </authorList>
    </citation>
    <scope>NUCLEOTIDE SEQUENCE [LARGE SCALE GENOMIC DNA]</scope>
    <source>
        <strain evidence="1">GT-2023</strain>
        <tissue evidence="1">Liver</tissue>
    </source>
</reference>
<accession>A0ABR3LL51</accession>
<protein>
    <submittedName>
        <fullName evidence="1">Uncharacterized protein</fullName>
    </submittedName>
</protein>
<evidence type="ECO:0000313" key="1">
    <source>
        <dbReference type="EMBL" id="KAL1253125.1"/>
    </source>
</evidence>
<evidence type="ECO:0000313" key="2">
    <source>
        <dbReference type="Proteomes" id="UP001558613"/>
    </source>
</evidence>